<evidence type="ECO:0000256" key="2">
    <source>
        <dbReference type="ARBA" id="ARBA00022475"/>
    </source>
</evidence>
<name>A0A9D1ZBM1_9ACTN</name>
<evidence type="ECO:0000256" key="4">
    <source>
        <dbReference type="ARBA" id="ARBA00022960"/>
    </source>
</evidence>
<keyword evidence="6 8" id="KW-1133">Transmembrane helix</keyword>
<feature type="transmembrane region" description="Helical" evidence="8">
    <location>
        <begin position="476"/>
        <end position="499"/>
    </location>
</feature>
<accession>A0A9D1ZBM1</accession>
<reference evidence="9" key="1">
    <citation type="journal article" date="2021" name="PeerJ">
        <title>Extensive microbial diversity within the chicken gut microbiome revealed by metagenomics and culture.</title>
        <authorList>
            <person name="Gilroy R."/>
            <person name="Ravi A."/>
            <person name="Getino M."/>
            <person name="Pursley I."/>
            <person name="Horton D.L."/>
            <person name="Alikhan N.F."/>
            <person name="Baker D."/>
            <person name="Gharbi K."/>
            <person name="Hall N."/>
            <person name="Watson M."/>
            <person name="Adriaenssens E.M."/>
            <person name="Foster-Nyarko E."/>
            <person name="Jarju S."/>
            <person name="Secka A."/>
            <person name="Antonio M."/>
            <person name="Oren A."/>
            <person name="Chaudhuri R.R."/>
            <person name="La Ragione R."/>
            <person name="Hildebrand F."/>
            <person name="Pallen M.J."/>
        </authorList>
    </citation>
    <scope>NUCLEOTIDE SEQUENCE</scope>
    <source>
        <strain evidence="9">ChiHjej10B9-743</strain>
    </source>
</reference>
<feature type="transmembrane region" description="Helical" evidence="8">
    <location>
        <begin position="411"/>
        <end position="429"/>
    </location>
</feature>
<evidence type="ECO:0000256" key="1">
    <source>
        <dbReference type="ARBA" id="ARBA00004651"/>
    </source>
</evidence>
<feature type="transmembrane region" description="Helical" evidence="8">
    <location>
        <begin position="117"/>
        <end position="142"/>
    </location>
</feature>
<proteinExistence type="predicted"/>
<sequence>MVSVLVIISRITGFLRTSVQAWALGASGLASAYTVANQLPNLLYELVVGGMLITSFLPVYLSVKRRLGRSGASDYASNLLSVVVLLMAAVMVASFVFAEPIIWTQSAGATEGFDSDLAVWFFRWFCCSVILYALSSIVSGILNAERDYLWSNLAPVFNNIITIASFTLYAVLTQQGMPWNEAVIVLAIGNPLGVAVQVFCQVPALMRRGVRLRPRIDLHDPAFKDTLSIGVPTLVCTFASFPTTAVMSSCALSVTAAGASVSYYARVWYVLPYSIFAIPISVTMFTELSSSWLAHDTDRFRDFLADGVRKTLFTLVPCAMFLVVFAPTLIAVFASGQFTAEAAAQTAGYLQALALSLPLYALSTYLQKVCSSMIRMRVYAVATVVASAVQVVVCLALTPVGGLYVVPLSSVFFYGVIDLVTLASIRGSLGRMGLGSVLPSLARACALGLAGSLVGWLVLTALTALLGPCQGALRSIIYALVAGVPAIVVTFGTATALGVSDAPFFDSLFSRLLPRRRS</sequence>
<dbReference type="Proteomes" id="UP000824133">
    <property type="component" value="Unassembled WGS sequence"/>
</dbReference>
<feature type="transmembrane region" description="Helical" evidence="8">
    <location>
        <begin position="42"/>
        <end position="63"/>
    </location>
</feature>
<dbReference type="GO" id="GO:0008360">
    <property type="term" value="P:regulation of cell shape"/>
    <property type="evidence" value="ECO:0007669"/>
    <property type="project" value="UniProtKB-KW"/>
</dbReference>
<feature type="transmembrane region" description="Helical" evidence="8">
    <location>
        <begin position="441"/>
        <end position="464"/>
    </location>
</feature>
<dbReference type="EMBL" id="DXCP01000060">
    <property type="protein sequence ID" value="HIY80405.1"/>
    <property type="molecule type" value="Genomic_DNA"/>
</dbReference>
<dbReference type="CDD" id="cd13123">
    <property type="entry name" value="MATE_MurJ_like"/>
    <property type="match status" value="1"/>
</dbReference>
<dbReference type="PANTHER" id="PTHR47019">
    <property type="entry name" value="LIPID II FLIPPASE MURJ"/>
    <property type="match status" value="1"/>
</dbReference>
<feature type="transmembrane region" description="Helical" evidence="8">
    <location>
        <begin position="311"/>
        <end position="334"/>
    </location>
</feature>
<comment type="caution">
    <text evidence="9">The sequence shown here is derived from an EMBL/GenBank/DDBJ whole genome shotgun (WGS) entry which is preliminary data.</text>
</comment>
<keyword evidence="7 8" id="KW-0472">Membrane</keyword>
<organism evidence="9 10">
    <name type="scientific">Candidatus Olsenella excrementavium</name>
    <dbReference type="NCBI Taxonomy" id="2838709"/>
    <lineage>
        <taxon>Bacteria</taxon>
        <taxon>Bacillati</taxon>
        <taxon>Actinomycetota</taxon>
        <taxon>Coriobacteriia</taxon>
        <taxon>Coriobacteriales</taxon>
        <taxon>Atopobiaceae</taxon>
        <taxon>Olsenella</taxon>
    </lineage>
</organism>
<evidence type="ECO:0000256" key="8">
    <source>
        <dbReference type="SAM" id="Phobius"/>
    </source>
</evidence>
<dbReference type="PRINTS" id="PR01806">
    <property type="entry name" value="VIRFACTRMVIN"/>
</dbReference>
<feature type="transmembrane region" description="Helical" evidence="8">
    <location>
        <begin position="184"/>
        <end position="206"/>
    </location>
</feature>
<reference evidence="9" key="2">
    <citation type="submission" date="2021-04" db="EMBL/GenBank/DDBJ databases">
        <authorList>
            <person name="Gilroy R."/>
        </authorList>
    </citation>
    <scope>NUCLEOTIDE SEQUENCE</scope>
    <source>
        <strain evidence="9">ChiHjej10B9-743</strain>
    </source>
</reference>
<dbReference type="GO" id="GO:0015648">
    <property type="term" value="F:lipid-linked peptidoglycan transporter activity"/>
    <property type="evidence" value="ECO:0007669"/>
    <property type="project" value="TreeGrafter"/>
</dbReference>
<dbReference type="AlphaFoldDB" id="A0A9D1ZBM1"/>
<dbReference type="PANTHER" id="PTHR47019:SF1">
    <property type="entry name" value="LIPID II FLIPPASE MURJ"/>
    <property type="match status" value="1"/>
</dbReference>
<keyword evidence="3 8" id="KW-0812">Transmembrane</keyword>
<keyword evidence="5" id="KW-0573">Peptidoglycan synthesis</keyword>
<keyword evidence="2" id="KW-1003">Cell membrane</keyword>
<evidence type="ECO:0000313" key="10">
    <source>
        <dbReference type="Proteomes" id="UP000824133"/>
    </source>
</evidence>
<gene>
    <name evidence="9" type="ORF">IAA42_08250</name>
</gene>
<comment type="subcellular location">
    <subcellularLocation>
        <location evidence="1">Cell membrane</location>
        <topology evidence="1">Multi-pass membrane protein</topology>
    </subcellularLocation>
</comment>
<keyword evidence="4" id="KW-0133">Cell shape</keyword>
<protein>
    <submittedName>
        <fullName evidence="9">Murein biosynthesis integral membrane protein MurJ</fullName>
    </submittedName>
</protein>
<dbReference type="GO" id="GO:0009252">
    <property type="term" value="P:peptidoglycan biosynthetic process"/>
    <property type="evidence" value="ECO:0007669"/>
    <property type="project" value="UniProtKB-KW"/>
</dbReference>
<evidence type="ECO:0000313" key="9">
    <source>
        <dbReference type="EMBL" id="HIY80405.1"/>
    </source>
</evidence>
<dbReference type="InterPro" id="IPR004268">
    <property type="entry name" value="MurJ"/>
</dbReference>
<evidence type="ECO:0000256" key="6">
    <source>
        <dbReference type="ARBA" id="ARBA00022989"/>
    </source>
</evidence>
<feature type="transmembrane region" description="Helical" evidence="8">
    <location>
        <begin position="378"/>
        <end position="405"/>
    </location>
</feature>
<dbReference type="InterPro" id="IPR051050">
    <property type="entry name" value="Lipid_II_flippase_MurJ/MviN"/>
</dbReference>
<feature type="transmembrane region" description="Helical" evidence="8">
    <location>
        <begin position="346"/>
        <end position="366"/>
    </location>
</feature>
<evidence type="ECO:0000256" key="5">
    <source>
        <dbReference type="ARBA" id="ARBA00022984"/>
    </source>
</evidence>
<feature type="transmembrane region" description="Helical" evidence="8">
    <location>
        <begin position="227"/>
        <end position="247"/>
    </location>
</feature>
<feature type="transmembrane region" description="Helical" evidence="8">
    <location>
        <begin position="75"/>
        <end position="97"/>
    </location>
</feature>
<evidence type="ECO:0000256" key="3">
    <source>
        <dbReference type="ARBA" id="ARBA00022692"/>
    </source>
</evidence>
<feature type="transmembrane region" description="Helical" evidence="8">
    <location>
        <begin position="267"/>
        <end position="290"/>
    </location>
</feature>
<feature type="transmembrane region" description="Helical" evidence="8">
    <location>
        <begin position="149"/>
        <end position="172"/>
    </location>
</feature>
<evidence type="ECO:0000256" key="7">
    <source>
        <dbReference type="ARBA" id="ARBA00023136"/>
    </source>
</evidence>
<dbReference type="Pfam" id="PF03023">
    <property type="entry name" value="MurJ"/>
    <property type="match status" value="1"/>
</dbReference>
<dbReference type="GO" id="GO:0005886">
    <property type="term" value="C:plasma membrane"/>
    <property type="evidence" value="ECO:0007669"/>
    <property type="project" value="UniProtKB-SubCell"/>
</dbReference>
<dbReference type="GO" id="GO:0034204">
    <property type="term" value="P:lipid translocation"/>
    <property type="evidence" value="ECO:0007669"/>
    <property type="project" value="TreeGrafter"/>
</dbReference>